<dbReference type="HOGENOM" id="CLU_020095_2_1_1"/>
<evidence type="ECO:0000256" key="1">
    <source>
        <dbReference type="SAM" id="MobiDB-lite"/>
    </source>
</evidence>
<name>S4RZT4_PETMA</name>
<feature type="region of interest" description="Disordered" evidence="1">
    <location>
        <begin position="254"/>
        <end position="280"/>
    </location>
</feature>
<dbReference type="GO" id="GO:0006351">
    <property type="term" value="P:DNA-templated transcription"/>
    <property type="evidence" value="ECO:0007669"/>
    <property type="project" value="InterPro"/>
</dbReference>
<dbReference type="Pfam" id="PF12070">
    <property type="entry name" value="SCAI"/>
    <property type="match status" value="1"/>
</dbReference>
<dbReference type="InterPro" id="IPR022709">
    <property type="entry name" value="SCAI"/>
</dbReference>
<evidence type="ECO:0000313" key="2">
    <source>
        <dbReference type="Ensembl" id="ENSPMAP00000010725.1"/>
    </source>
</evidence>
<dbReference type="Ensembl" id="ENSPMAT00000010771.1">
    <property type="protein sequence ID" value="ENSPMAP00000010725.1"/>
    <property type="gene ID" value="ENSPMAG00000009755.1"/>
</dbReference>
<dbReference type="AlphaFoldDB" id="S4RZT4"/>
<organism evidence="2">
    <name type="scientific">Petromyzon marinus</name>
    <name type="common">Sea lamprey</name>
    <dbReference type="NCBI Taxonomy" id="7757"/>
    <lineage>
        <taxon>Eukaryota</taxon>
        <taxon>Metazoa</taxon>
        <taxon>Chordata</taxon>
        <taxon>Craniata</taxon>
        <taxon>Vertebrata</taxon>
        <taxon>Cyclostomata</taxon>
        <taxon>Hyperoartia</taxon>
        <taxon>Petromyzontiformes</taxon>
        <taxon>Petromyzontidae</taxon>
        <taxon>Petromyzon</taxon>
    </lineage>
</organism>
<proteinExistence type="predicted"/>
<dbReference type="STRING" id="7757.ENSPMAP00000010725"/>
<protein>
    <submittedName>
        <fullName evidence="2">Suppressor of cancer cell invasion</fullName>
    </submittedName>
</protein>
<dbReference type="PANTHER" id="PTHR21243">
    <property type="entry name" value="PROTEIN SCAI"/>
    <property type="match status" value="1"/>
</dbReference>
<accession>S4RZT4</accession>
<dbReference type="GO" id="GO:0003714">
    <property type="term" value="F:transcription corepressor activity"/>
    <property type="evidence" value="ECO:0007669"/>
    <property type="project" value="InterPro"/>
</dbReference>
<reference evidence="2" key="2">
    <citation type="submission" date="2025-09" db="UniProtKB">
        <authorList>
            <consortium name="Ensembl"/>
        </authorList>
    </citation>
    <scope>IDENTIFICATION</scope>
</reference>
<dbReference type="OMA" id="HCIHPGD"/>
<dbReference type="GeneTree" id="ENSGT00390000009566"/>
<sequence>ERHAVSEFTYLLDKSRQLFNGLRDLPQYGQNHWQPHFTRTFDVYTRLWKHQQQNRQLLDARFGLKRWQIGEIASKIGQLYYHYYLRTSETGYLNEAFSFYSAIRQRGYYNSADTDTRPDLCVKKLRYVARFVVVSLLLHKYHVVRDLVTELTNEVGAYSRQHGDDEQEWRMVLQEIQAFVDADPWRFLGEGGPIAVATCRLAPSEALALPHSLLVPTPLTLADAILVGNCAEQVKFSELTLDMFRMLQALERTPRGHVAPADRTPPARPQEPPERRRENPHKYLLYKPTFSQLYTFVATAFRELPPDSALLLYLSASGVFPPSDCKERGPYEQGGVMTYTRRDTAAPDPLVKCNCSSQNLTGLHPGDLLPFTRKPLVVVVDSPSSSAYKGVYSPFGVPLLCLLSPTSCPKHLTAGSGGGGLLTIFLACPVAGFASLCGIGGPLPASLVATCCERVQQGEVEALALLGASQPALEPSWLLFLGDVFIRRLVARFILMSCAMRAHRQLRALGSFPESRPPLPTEDLLSNPRLLALVRELATSLDARPAFVNHTVEHF</sequence>
<reference evidence="2" key="1">
    <citation type="submission" date="2025-08" db="UniProtKB">
        <authorList>
            <consortium name="Ensembl"/>
        </authorList>
    </citation>
    <scope>IDENTIFICATION</scope>
</reference>
<feature type="compositionally biased region" description="Basic and acidic residues" evidence="1">
    <location>
        <begin position="271"/>
        <end position="280"/>
    </location>
</feature>